<evidence type="ECO:0000313" key="1">
    <source>
        <dbReference type="EMBL" id="PSB31932.1"/>
    </source>
</evidence>
<dbReference type="OrthoDB" id="532894at2"/>
<organism evidence="1 2">
    <name type="scientific">Stenomitos frigidus ULC18</name>
    <dbReference type="NCBI Taxonomy" id="2107698"/>
    <lineage>
        <taxon>Bacteria</taxon>
        <taxon>Bacillati</taxon>
        <taxon>Cyanobacteriota</taxon>
        <taxon>Cyanophyceae</taxon>
        <taxon>Leptolyngbyales</taxon>
        <taxon>Leptolyngbyaceae</taxon>
        <taxon>Stenomitos</taxon>
    </lineage>
</organism>
<dbReference type="EMBL" id="PVWK01000031">
    <property type="protein sequence ID" value="PSB31932.1"/>
    <property type="molecule type" value="Genomic_DNA"/>
</dbReference>
<comment type="caution">
    <text evidence="1">The sequence shown here is derived from an EMBL/GenBank/DDBJ whole genome shotgun (WGS) entry which is preliminary data.</text>
</comment>
<dbReference type="AlphaFoldDB" id="A0A2T1EGP4"/>
<accession>A0A2T1EGP4</accession>
<protein>
    <submittedName>
        <fullName evidence="1">Uncharacterized protein</fullName>
    </submittedName>
</protein>
<dbReference type="RefSeq" id="WP_106255564.1">
    <property type="nucleotide sequence ID" value="NZ_CAWNSW010000125.1"/>
</dbReference>
<reference evidence="2" key="1">
    <citation type="submission" date="2018-02" db="EMBL/GenBank/DDBJ databases">
        <authorList>
            <person name="Moore K."/>
            <person name="Momper L."/>
        </authorList>
    </citation>
    <scope>NUCLEOTIDE SEQUENCE [LARGE SCALE GENOMIC DNA]</scope>
    <source>
        <strain evidence="2">ULC18</strain>
    </source>
</reference>
<proteinExistence type="predicted"/>
<keyword evidence="2" id="KW-1185">Reference proteome</keyword>
<reference evidence="1 2" key="2">
    <citation type="submission" date="2018-03" db="EMBL/GenBank/DDBJ databases">
        <title>The ancient ancestry and fast evolution of plastids.</title>
        <authorList>
            <person name="Moore K.R."/>
            <person name="Magnabosco C."/>
            <person name="Momper L."/>
            <person name="Gold D.A."/>
            <person name="Bosak T."/>
            <person name="Fournier G.P."/>
        </authorList>
    </citation>
    <scope>NUCLEOTIDE SEQUENCE [LARGE SCALE GENOMIC DNA]</scope>
    <source>
        <strain evidence="1 2">ULC18</strain>
    </source>
</reference>
<dbReference type="Proteomes" id="UP000239576">
    <property type="component" value="Unassembled WGS sequence"/>
</dbReference>
<gene>
    <name evidence="1" type="ORF">C7B82_06880</name>
</gene>
<evidence type="ECO:0000313" key="2">
    <source>
        <dbReference type="Proteomes" id="UP000239576"/>
    </source>
</evidence>
<sequence length="130" mass="15094">MTTSTLVNDPELKLKHLTNMVTSLSHRLEVAKACQNDQLTALLEQEYEQLMIERKTVLFGSSNPIRVWFQRLWNNFADTVPGLYQLQIKQTIDARGQKSWSAYYPKTGQQLVTESEADLQDWIKKTYWAA</sequence>
<name>A0A2T1EGP4_9CYAN</name>